<evidence type="ECO:0000313" key="3">
    <source>
        <dbReference type="Proteomes" id="UP000241769"/>
    </source>
</evidence>
<accession>A0A2P6NEZ8</accession>
<evidence type="ECO:0000313" key="2">
    <source>
        <dbReference type="EMBL" id="PRP82536.1"/>
    </source>
</evidence>
<name>A0A2P6NEZ8_9EUKA</name>
<dbReference type="AlphaFoldDB" id="A0A2P6NEZ8"/>
<evidence type="ECO:0008006" key="4">
    <source>
        <dbReference type="Google" id="ProtNLM"/>
    </source>
</evidence>
<gene>
    <name evidence="2" type="ORF">PROFUN_10106</name>
</gene>
<keyword evidence="3" id="KW-1185">Reference proteome</keyword>
<protein>
    <recommendedName>
        <fullName evidence="4">Secreted protein</fullName>
    </recommendedName>
</protein>
<reference evidence="2 3" key="1">
    <citation type="journal article" date="2018" name="Genome Biol. Evol.">
        <title>Multiple Roots of Fruiting Body Formation in Amoebozoa.</title>
        <authorList>
            <person name="Hillmann F."/>
            <person name="Forbes G."/>
            <person name="Novohradska S."/>
            <person name="Ferling I."/>
            <person name="Riege K."/>
            <person name="Groth M."/>
            <person name="Westermann M."/>
            <person name="Marz M."/>
            <person name="Spaller T."/>
            <person name="Winckler T."/>
            <person name="Schaap P."/>
            <person name="Glockner G."/>
        </authorList>
    </citation>
    <scope>NUCLEOTIDE SEQUENCE [LARGE SCALE GENOMIC DNA]</scope>
    <source>
        <strain evidence="2 3">Jena</strain>
    </source>
</reference>
<dbReference type="InParanoid" id="A0A2P6NEZ8"/>
<feature type="chain" id="PRO_5015203655" description="Secreted protein" evidence="1">
    <location>
        <begin position="31"/>
        <end position="141"/>
    </location>
</feature>
<dbReference type="EMBL" id="MDYQ01000101">
    <property type="protein sequence ID" value="PRP82536.1"/>
    <property type="molecule type" value="Genomic_DNA"/>
</dbReference>
<feature type="non-terminal residue" evidence="2">
    <location>
        <position position="1"/>
    </location>
</feature>
<dbReference type="Proteomes" id="UP000241769">
    <property type="component" value="Unassembled WGS sequence"/>
</dbReference>
<keyword evidence="1" id="KW-0732">Signal</keyword>
<feature type="signal peptide" evidence="1">
    <location>
        <begin position="1"/>
        <end position="30"/>
    </location>
</feature>
<proteinExistence type="predicted"/>
<evidence type="ECO:0000256" key="1">
    <source>
        <dbReference type="SAM" id="SignalP"/>
    </source>
</evidence>
<sequence>SPLVIYSLGSNIMVNKVLLLALALLLVVSAWENPAGNYTRTRCKCNLWYPKCESFFDRDYEVSLHDGDNMEMKPIDTSYTTVWTQTKNNNTEFSMGAPKVGTCIGSLNEGDKDITMKCKSDVFSRLTCDVAFKCAAGPCLG</sequence>
<comment type="caution">
    <text evidence="2">The sequence shown here is derived from an EMBL/GenBank/DDBJ whole genome shotgun (WGS) entry which is preliminary data.</text>
</comment>
<organism evidence="2 3">
    <name type="scientific">Planoprotostelium fungivorum</name>
    <dbReference type="NCBI Taxonomy" id="1890364"/>
    <lineage>
        <taxon>Eukaryota</taxon>
        <taxon>Amoebozoa</taxon>
        <taxon>Evosea</taxon>
        <taxon>Variosea</taxon>
        <taxon>Cavosteliida</taxon>
        <taxon>Cavosteliaceae</taxon>
        <taxon>Planoprotostelium</taxon>
    </lineage>
</organism>